<reference evidence="1 2" key="1">
    <citation type="submission" date="2022-04" db="EMBL/GenBank/DDBJ databases">
        <title>Chromosome-level reference genomes for two strains of Caenorhabditis briggsae: an improved platform for comparative genomics.</title>
        <authorList>
            <person name="Stevens L."/>
            <person name="Andersen E."/>
        </authorList>
    </citation>
    <scope>NUCLEOTIDE SEQUENCE [LARGE SCALE GENOMIC DNA]</scope>
    <source>
        <strain evidence="1">VX34</strain>
        <tissue evidence="1">Whole-organism</tissue>
    </source>
</reference>
<dbReference type="AlphaFoldDB" id="A0AAE9FLE0"/>
<sequence>MSERFGPTLLYSRLFDPFASSQKGSVKKENRKMDAEQQAIFSNFLLFLLSLSLYRAETATSFEIDKVNHQFLLDVNPFIYLAREIHYFQIPTDNSMESAPVKQKFNC</sequence>
<keyword evidence="2" id="KW-1185">Reference proteome</keyword>
<organism evidence="1 2">
    <name type="scientific">Caenorhabditis briggsae</name>
    <dbReference type="NCBI Taxonomy" id="6238"/>
    <lineage>
        <taxon>Eukaryota</taxon>
        <taxon>Metazoa</taxon>
        <taxon>Ecdysozoa</taxon>
        <taxon>Nematoda</taxon>
        <taxon>Chromadorea</taxon>
        <taxon>Rhabditida</taxon>
        <taxon>Rhabditina</taxon>
        <taxon>Rhabditomorpha</taxon>
        <taxon>Rhabditoidea</taxon>
        <taxon>Rhabditidae</taxon>
        <taxon>Peloderinae</taxon>
        <taxon>Caenorhabditis</taxon>
    </lineage>
</organism>
<evidence type="ECO:0000313" key="2">
    <source>
        <dbReference type="Proteomes" id="UP000829354"/>
    </source>
</evidence>
<proteinExistence type="predicted"/>
<accession>A0AAE9FLE0</accession>
<dbReference type="Proteomes" id="UP000829354">
    <property type="component" value="Chromosome X"/>
</dbReference>
<gene>
    <name evidence="1" type="ORF">L5515_018109</name>
</gene>
<protein>
    <submittedName>
        <fullName evidence="1">Uncharacterized protein</fullName>
    </submittedName>
</protein>
<name>A0AAE9FLE0_CAEBR</name>
<evidence type="ECO:0000313" key="1">
    <source>
        <dbReference type="EMBL" id="UMM42181.1"/>
    </source>
</evidence>
<dbReference type="EMBL" id="CP092625">
    <property type="protein sequence ID" value="UMM42181.1"/>
    <property type="molecule type" value="Genomic_DNA"/>
</dbReference>